<evidence type="ECO:0000313" key="2">
    <source>
        <dbReference type="Proteomes" id="UP001243844"/>
    </source>
</evidence>
<accession>A0AAW8J5B1</accession>
<sequence length="141" mass="15866">MRLIVAAAFVTTLGLTGCNSFPSFYKSVNKTEHKVESKTVTQQVQVKVQTPLQQLFSLQPELVNELNQVSIQQVFNQAESPTAAQVTVLRTGLLDDSVQAIRTVYQFKLQDTGHWQLKQVQSSYQCQRGKNSTKFQLELCS</sequence>
<organism evidence="1 2">
    <name type="scientific">Acinetobacter rudis</name>
    <dbReference type="NCBI Taxonomy" id="632955"/>
    <lineage>
        <taxon>Bacteria</taxon>
        <taxon>Pseudomonadati</taxon>
        <taxon>Pseudomonadota</taxon>
        <taxon>Gammaproteobacteria</taxon>
        <taxon>Moraxellales</taxon>
        <taxon>Moraxellaceae</taxon>
        <taxon>Acinetobacter</taxon>
    </lineage>
</organism>
<comment type="caution">
    <text evidence="1">The sequence shown here is derived from an EMBL/GenBank/DDBJ whole genome shotgun (WGS) entry which is preliminary data.</text>
</comment>
<gene>
    <name evidence="1" type="ORF">RFH47_06085</name>
</gene>
<dbReference type="PROSITE" id="PS51257">
    <property type="entry name" value="PROKAR_LIPOPROTEIN"/>
    <property type="match status" value="1"/>
</dbReference>
<dbReference type="EMBL" id="JAVIDL010000008">
    <property type="protein sequence ID" value="MDQ8935292.1"/>
    <property type="molecule type" value="Genomic_DNA"/>
</dbReference>
<reference evidence="1" key="1">
    <citation type="submission" date="2023-08" db="EMBL/GenBank/DDBJ databases">
        <title>Emergence of clinically-relevant ST2 carbapenem-resistant Acinetobacter baumannii strains in hospital sewages in Zhejiang, East of China.</title>
        <authorList>
            <person name="Kaichao C."/>
            <person name="Zhang R."/>
        </authorList>
    </citation>
    <scope>NUCLEOTIDE SEQUENCE</scope>
    <source>
        <strain evidence="1">M-RB-37</strain>
    </source>
</reference>
<name>A0AAW8J5B1_9GAMM</name>
<evidence type="ECO:0000313" key="1">
    <source>
        <dbReference type="EMBL" id="MDQ8935292.1"/>
    </source>
</evidence>
<proteinExistence type="predicted"/>
<dbReference type="RefSeq" id="WP_308974926.1">
    <property type="nucleotide sequence ID" value="NZ_JAVIDL010000008.1"/>
</dbReference>
<dbReference type="Proteomes" id="UP001243844">
    <property type="component" value="Unassembled WGS sequence"/>
</dbReference>
<evidence type="ECO:0008006" key="3">
    <source>
        <dbReference type="Google" id="ProtNLM"/>
    </source>
</evidence>
<protein>
    <recommendedName>
        <fullName evidence="3">Lipoprotein</fullName>
    </recommendedName>
</protein>
<dbReference type="AlphaFoldDB" id="A0AAW8J5B1"/>